<evidence type="ECO:0000256" key="2">
    <source>
        <dbReference type="ARBA" id="ARBA00007362"/>
    </source>
</evidence>
<dbReference type="Pfam" id="PF00892">
    <property type="entry name" value="EamA"/>
    <property type="match status" value="2"/>
</dbReference>
<dbReference type="InterPro" id="IPR037185">
    <property type="entry name" value="EmrE-like"/>
</dbReference>
<feature type="transmembrane region" description="Helical" evidence="6">
    <location>
        <begin position="106"/>
        <end position="128"/>
    </location>
</feature>
<evidence type="ECO:0000313" key="9">
    <source>
        <dbReference type="Proteomes" id="UP000661649"/>
    </source>
</evidence>
<comment type="similarity">
    <text evidence="2">Belongs to the EamA transporter family.</text>
</comment>
<evidence type="ECO:0000256" key="5">
    <source>
        <dbReference type="ARBA" id="ARBA00023136"/>
    </source>
</evidence>
<comment type="caution">
    <text evidence="8">The sequence shown here is derived from an EMBL/GenBank/DDBJ whole genome shotgun (WGS) entry which is preliminary data.</text>
</comment>
<keyword evidence="3 6" id="KW-0812">Transmembrane</keyword>
<feature type="transmembrane region" description="Helical" evidence="6">
    <location>
        <begin position="258"/>
        <end position="277"/>
    </location>
</feature>
<protein>
    <submittedName>
        <fullName evidence="8">EamA family transporter</fullName>
    </submittedName>
</protein>
<feature type="transmembrane region" description="Helical" evidence="6">
    <location>
        <begin position="169"/>
        <end position="185"/>
    </location>
</feature>
<keyword evidence="9" id="KW-1185">Reference proteome</keyword>
<organism evidence="8 9">
    <name type="scientific">Blautia stercoris</name>
    <dbReference type="NCBI Taxonomy" id="871664"/>
    <lineage>
        <taxon>Bacteria</taxon>
        <taxon>Bacillati</taxon>
        <taxon>Bacillota</taxon>
        <taxon>Clostridia</taxon>
        <taxon>Lachnospirales</taxon>
        <taxon>Lachnospiraceae</taxon>
        <taxon>Blautia</taxon>
    </lineage>
</organism>
<dbReference type="Proteomes" id="UP000661649">
    <property type="component" value="Unassembled WGS sequence"/>
</dbReference>
<feature type="transmembrane region" description="Helical" evidence="6">
    <location>
        <begin position="223"/>
        <end position="246"/>
    </location>
</feature>
<feature type="domain" description="EamA" evidence="7">
    <location>
        <begin position="168"/>
        <end position="300"/>
    </location>
</feature>
<evidence type="ECO:0000256" key="4">
    <source>
        <dbReference type="ARBA" id="ARBA00022989"/>
    </source>
</evidence>
<accession>A0ABR7P6L8</accession>
<dbReference type="PANTHER" id="PTHR32322:SF2">
    <property type="entry name" value="EAMA DOMAIN-CONTAINING PROTEIN"/>
    <property type="match status" value="1"/>
</dbReference>
<feature type="transmembrane region" description="Helical" evidence="6">
    <location>
        <begin position="82"/>
        <end position="100"/>
    </location>
</feature>
<feature type="transmembrane region" description="Helical" evidence="6">
    <location>
        <begin position="140"/>
        <end position="157"/>
    </location>
</feature>
<reference evidence="8 9" key="1">
    <citation type="submission" date="2020-08" db="EMBL/GenBank/DDBJ databases">
        <title>Genome public.</title>
        <authorList>
            <person name="Liu C."/>
            <person name="Sun Q."/>
        </authorList>
    </citation>
    <scope>NUCLEOTIDE SEQUENCE [LARGE SCALE GENOMIC DNA]</scope>
    <source>
        <strain evidence="8 9">3_YM_SP_D4_24.mj</strain>
    </source>
</reference>
<evidence type="ECO:0000256" key="3">
    <source>
        <dbReference type="ARBA" id="ARBA00022692"/>
    </source>
</evidence>
<feature type="transmembrane region" description="Helical" evidence="6">
    <location>
        <begin position="16"/>
        <end position="38"/>
    </location>
</feature>
<sequence length="313" mass="33905">MQTEKRKSSEKQKIRGFLFALSGGILWGFSGTCGQYLFTFEDLNSEWLTVTRMLFSGIILLGVSAISHREEMTAVWKNKKDAIRLVLFAILGLTNCQYMYLTAIAYSNAGTATVLQYLGPALIMIISCVMGRRLPSKKELGAILLAITGTFLLATHGNPGTLVISKEGLFWGLSSAVALVLYTMLPGNLISRYGSTVIVGFGMMIGGIFLFFVFGYWNYKIAFHLPLVLGVGAIVLIGTALAFTLYLQGVSDIGSVKASMIACVEPVSATIISALWLKTKFTGIDIVGLIAILTAVLLLSKKDNSRVKTLSVE</sequence>
<feature type="transmembrane region" description="Helical" evidence="6">
    <location>
        <begin position="50"/>
        <end position="70"/>
    </location>
</feature>
<evidence type="ECO:0000256" key="6">
    <source>
        <dbReference type="SAM" id="Phobius"/>
    </source>
</evidence>
<evidence type="ECO:0000259" key="7">
    <source>
        <dbReference type="Pfam" id="PF00892"/>
    </source>
</evidence>
<gene>
    <name evidence="8" type="ORF">H8712_00115</name>
</gene>
<dbReference type="InterPro" id="IPR000620">
    <property type="entry name" value="EamA_dom"/>
</dbReference>
<feature type="transmembrane region" description="Helical" evidence="6">
    <location>
        <begin position="197"/>
        <end position="217"/>
    </location>
</feature>
<dbReference type="SUPFAM" id="SSF103481">
    <property type="entry name" value="Multidrug resistance efflux transporter EmrE"/>
    <property type="match status" value="2"/>
</dbReference>
<feature type="domain" description="EamA" evidence="7">
    <location>
        <begin position="15"/>
        <end position="154"/>
    </location>
</feature>
<evidence type="ECO:0000256" key="1">
    <source>
        <dbReference type="ARBA" id="ARBA00004141"/>
    </source>
</evidence>
<feature type="transmembrane region" description="Helical" evidence="6">
    <location>
        <begin position="283"/>
        <end position="300"/>
    </location>
</feature>
<dbReference type="RefSeq" id="WP_187557977.1">
    <property type="nucleotide sequence ID" value="NZ_JACRTP010000001.1"/>
</dbReference>
<name>A0ABR7P6L8_9FIRM</name>
<dbReference type="InterPro" id="IPR050638">
    <property type="entry name" value="AA-Vitamin_Transporters"/>
</dbReference>
<proteinExistence type="inferred from homology"/>
<evidence type="ECO:0000313" key="8">
    <source>
        <dbReference type="EMBL" id="MBC8627042.1"/>
    </source>
</evidence>
<dbReference type="EMBL" id="JACRTP010000001">
    <property type="protein sequence ID" value="MBC8627042.1"/>
    <property type="molecule type" value="Genomic_DNA"/>
</dbReference>
<comment type="subcellular location">
    <subcellularLocation>
        <location evidence="1">Membrane</location>
        <topology evidence="1">Multi-pass membrane protein</topology>
    </subcellularLocation>
</comment>
<dbReference type="PANTHER" id="PTHR32322">
    <property type="entry name" value="INNER MEMBRANE TRANSPORTER"/>
    <property type="match status" value="1"/>
</dbReference>
<keyword evidence="4 6" id="KW-1133">Transmembrane helix</keyword>
<keyword evidence="5 6" id="KW-0472">Membrane</keyword>